<keyword evidence="3" id="KW-1185">Reference proteome</keyword>
<dbReference type="InterPro" id="IPR025197">
    <property type="entry name" value="DUF4116"/>
</dbReference>
<accession>A0A812VPE8</accession>
<organism evidence="2 3">
    <name type="scientific">Symbiodinium pilosum</name>
    <name type="common">Dinoflagellate</name>
    <dbReference type="NCBI Taxonomy" id="2952"/>
    <lineage>
        <taxon>Eukaryota</taxon>
        <taxon>Sar</taxon>
        <taxon>Alveolata</taxon>
        <taxon>Dinophyceae</taxon>
        <taxon>Suessiales</taxon>
        <taxon>Symbiodiniaceae</taxon>
        <taxon>Symbiodinium</taxon>
    </lineage>
</organism>
<feature type="domain" description="DUF4116" evidence="1">
    <location>
        <begin position="522"/>
        <end position="570"/>
    </location>
</feature>
<gene>
    <name evidence="2" type="ORF">SPIL2461_LOCUS17002</name>
</gene>
<feature type="domain" description="DUF4116" evidence="1">
    <location>
        <begin position="574"/>
        <end position="620"/>
    </location>
</feature>
<name>A0A812VPE8_SYMPI</name>
<feature type="domain" description="DUF4116" evidence="1">
    <location>
        <begin position="375"/>
        <end position="417"/>
    </location>
</feature>
<proteinExistence type="predicted"/>
<dbReference type="Proteomes" id="UP000649617">
    <property type="component" value="Unassembled WGS sequence"/>
</dbReference>
<dbReference type="AlphaFoldDB" id="A0A812VPE8"/>
<dbReference type="Pfam" id="PF13475">
    <property type="entry name" value="DUF4116"/>
    <property type="match status" value="4"/>
</dbReference>
<evidence type="ECO:0000259" key="1">
    <source>
        <dbReference type="Pfam" id="PF13475"/>
    </source>
</evidence>
<evidence type="ECO:0000313" key="3">
    <source>
        <dbReference type="Proteomes" id="UP000649617"/>
    </source>
</evidence>
<dbReference type="OrthoDB" id="412414at2759"/>
<reference evidence="2" key="1">
    <citation type="submission" date="2021-02" db="EMBL/GenBank/DDBJ databases">
        <authorList>
            <person name="Dougan E. K."/>
            <person name="Rhodes N."/>
            <person name="Thang M."/>
            <person name="Chan C."/>
        </authorList>
    </citation>
    <scope>NUCLEOTIDE SEQUENCE</scope>
</reference>
<dbReference type="EMBL" id="CAJNIZ010042874">
    <property type="protein sequence ID" value="CAE7641806.1"/>
    <property type="molecule type" value="Genomic_DNA"/>
</dbReference>
<protein>
    <recommendedName>
        <fullName evidence="1">DUF4116 domain-containing protein</fullName>
    </recommendedName>
</protein>
<comment type="caution">
    <text evidence="2">The sequence shown here is derived from an EMBL/GenBank/DDBJ whole genome shotgun (WGS) entry which is preliminary data.</text>
</comment>
<sequence length="680" mass="75016">MRCAAPDAWPSALGLLATLHLQRLTNHVSYNLGIASFSQAGHWQAAGALHRNIRHRALHGNEATSVLTCDACGPLWQRALGSITNGSSHMRTTRSFSSVLKSCEMAAEWVQALMILHSFDVLRVSATEVTRNTVVMSCRGDAWQVAFSLLRASVEDQVADVITWSAAQVSSQVPGVPWTSATILLSRIVEHAMRPAALSFDSAVAAYMRGCADGSATVSKAAPEPEHFCIRQREQRLICGTKELPEDLPLSSFLQPNDAMNVTLIRRPAEQVQLLEDLEDSHHPRRVLREAPTKFRSDHEVVSTAVVRDASCIGLADETLRKSRDFALNLAKQNGMVLKFCPELQDDPEVCMAAVRQDGFALQYVSDALRKSKPLVLAAVSRDGLALEFAAAELQRDKEVVLAAVEQDASSMDFVADCLKADHDFLLFAVSVNGRVLERLAEDLQRDEEIVLAAVQESASALRFAHEALRHSQDFVLKLLMRRLCRPSYPAEELWGRKDFVLEAVRTHSSALQLSTPALREDREVVMAAVQRHGYSLQFASPQLRADREVVMCAVSQYANALAFACDSLKADVDLAAAAITKNGCALRFASSTLRANKDFVLMAVRSHGYALQFAAKELRLDKGIVLQALENDLSVLEIVETTLWSDPSFVATVMRRHGHHEHVANFLGQPCKRHKRAFE</sequence>
<feature type="domain" description="DUF4116" evidence="1">
    <location>
        <begin position="324"/>
        <end position="370"/>
    </location>
</feature>
<evidence type="ECO:0000313" key="2">
    <source>
        <dbReference type="EMBL" id="CAE7641806.1"/>
    </source>
</evidence>